<feature type="non-terminal residue" evidence="1">
    <location>
        <position position="90"/>
    </location>
</feature>
<proteinExistence type="predicted"/>
<dbReference type="AlphaFoldDB" id="A0A392S3M2"/>
<name>A0A392S3M2_9FABA</name>
<organism evidence="1 2">
    <name type="scientific">Trifolium medium</name>
    <dbReference type="NCBI Taxonomy" id="97028"/>
    <lineage>
        <taxon>Eukaryota</taxon>
        <taxon>Viridiplantae</taxon>
        <taxon>Streptophyta</taxon>
        <taxon>Embryophyta</taxon>
        <taxon>Tracheophyta</taxon>
        <taxon>Spermatophyta</taxon>
        <taxon>Magnoliopsida</taxon>
        <taxon>eudicotyledons</taxon>
        <taxon>Gunneridae</taxon>
        <taxon>Pentapetalae</taxon>
        <taxon>rosids</taxon>
        <taxon>fabids</taxon>
        <taxon>Fabales</taxon>
        <taxon>Fabaceae</taxon>
        <taxon>Papilionoideae</taxon>
        <taxon>50 kb inversion clade</taxon>
        <taxon>NPAAA clade</taxon>
        <taxon>Hologalegina</taxon>
        <taxon>IRL clade</taxon>
        <taxon>Trifolieae</taxon>
        <taxon>Trifolium</taxon>
    </lineage>
</organism>
<evidence type="ECO:0000313" key="2">
    <source>
        <dbReference type="Proteomes" id="UP000265520"/>
    </source>
</evidence>
<evidence type="ECO:0000313" key="1">
    <source>
        <dbReference type="EMBL" id="MCI42476.1"/>
    </source>
</evidence>
<comment type="caution">
    <text evidence="1">The sequence shown here is derived from an EMBL/GenBank/DDBJ whole genome shotgun (WGS) entry which is preliminary data.</text>
</comment>
<dbReference type="Proteomes" id="UP000265520">
    <property type="component" value="Unassembled WGS sequence"/>
</dbReference>
<dbReference type="EMBL" id="LXQA010305004">
    <property type="protein sequence ID" value="MCI42476.1"/>
    <property type="molecule type" value="Genomic_DNA"/>
</dbReference>
<accession>A0A392S3M2</accession>
<keyword evidence="2" id="KW-1185">Reference proteome</keyword>
<protein>
    <submittedName>
        <fullName evidence="1">Uncharacterized protein</fullName>
    </submittedName>
</protein>
<reference evidence="1 2" key="1">
    <citation type="journal article" date="2018" name="Front. Plant Sci.">
        <title>Red Clover (Trifolium pratense) and Zigzag Clover (T. medium) - A Picture of Genomic Similarities and Differences.</title>
        <authorList>
            <person name="Dluhosova J."/>
            <person name="Istvanek J."/>
            <person name="Nedelnik J."/>
            <person name="Repkova J."/>
        </authorList>
    </citation>
    <scope>NUCLEOTIDE SEQUENCE [LARGE SCALE GENOMIC DNA]</scope>
    <source>
        <strain evidence="2">cv. 10/8</strain>
        <tissue evidence="1">Leaf</tissue>
    </source>
</reference>
<sequence length="90" mass="10457">MSRVALRKGRRQEVSLLVARCAGRYCALRLPRIHHMMVRIAARCADSCGASCIFICSSRAWRRVFGAVFMREIYIRKSHFQIQGWLVEEL</sequence>